<evidence type="ECO:0000256" key="4">
    <source>
        <dbReference type="ARBA" id="ARBA00023212"/>
    </source>
</evidence>
<keyword evidence="2 5" id="KW-0547">Nucleotide-binding</keyword>
<evidence type="ECO:0000313" key="9">
    <source>
        <dbReference type="EMBL" id="KAJ8380707.1"/>
    </source>
</evidence>
<keyword evidence="4" id="KW-0206">Cytoskeleton</keyword>
<dbReference type="SUPFAM" id="SSF52540">
    <property type="entry name" value="P-loop containing nucleoside triphosphate hydrolases"/>
    <property type="match status" value="1"/>
</dbReference>
<dbReference type="GO" id="GO:0005856">
    <property type="term" value="C:cytoskeleton"/>
    <property type="evidence" value="ECO:0007669"/>
    <property type="project" value="UniProtKB-SubCell"/>
</dbReference>
<keyword evidence="4" id="KW-0963">Cytoplasm</keyword>
<dbReference type="InterPro" id="IPR027640">
    <property type="entry name" value="Kinesin-like_fam"/>
</dbReference>
<dbReference type="Gene3D" id="3.40.850.10">
    <property type="entry name" value="Kinesin motor domain"/>
    <property type="match status" value="1"/>
</dbReference>
<dbReference type="PANTHER" id="PTHR47972:SF16">
    <property type="entry name" value="KINESIN-LIKE PROTEIN"/>
    <property type="match status" value="1"/>
</dbReference>
<feature type="region of interest" description="Disordered" evidence="7">
    <location>
        <begin position="404"/>
        <end position="435"/>
    </location>
</feature>
<dbReference type="InterPro" id="IPR036961">
    <property type="entry name" value="Kinesin_motor_dom_sf"/>
</dbReference>
<keyword evidence="3 5" id="KW-0067">ATP-binding</keyword>
<sequence>MFQVVDCVSHPQAVMYMNSPVAENVSLSLTFLGKKIRNPSVAPALKQRAWETTALPSDSDVSVATGRRAGRSRNSTAFLEELPGSVPDLREEVQQCQPCPVHNTHLDRDIVPDPQLVCARRTDWGRGEEEGSNDVKIFIPYDSAKLCITQIAEDMQLMKNKHLEMVHELEENFQMASKQNQEKTVQMIRTHYQNKLNTLKRALDTYQERVEKNNVYLEERLKTLKDQNQKHIEEKTTLQDQIKADATTWDREKELQITRLELGKVQEMLKPAEAEEQPPLLESSGTEQVEDTAEDSMKSGAERGAQTPRGAGAKLPLEGAQARLEILKESLYKREREITQLLQEDTDGSGLEGEPTTMRQGCSALLNAVIHKAHCVYVEVAEAKLLVDSMAEENQLVLARAGELLERPQTSTPEHGSAEEGTPRAEREDVNEEHQAELQASRLILQKAEIMQFALDCIRNGTRPGLDSAWEMCHSCAEPGPEPDQDNLQGLNGAVRHSQYFTAERVKSVGQQLLQLQAELQQVREENKKSIENYNSERIMRKKYYNMVEDMKGKIRVFCRIRPMNRTETVGGSKPVVDCMDEYSVAVETPRGLKEFQFDKVFSTASSQEEVFQDTSRLIQSAIDGFNVCIFAYGQTGSGKTFTMIGDKDLRRPGIMPRAFRKMFDLIQDNESKFDFKACHPMLNI</sequence>
<dbReference type="Pfam" id="PF16796">
    <property type="entry name" value="Microtub_bd"/>
    <property type="match status" value="1"/>
</dbReference>
<evidence type="ECO:0000313" key="10">
    <source>
        <dbReference type="Proteomes" id="UP001152622"/>
    </source>
</evidence>
<feature type="coiled-coil region" evidence="6">
    <location>
        <begin position="152"/>
        <end position="241"/>
    </location>
</feature>
<dbReference type="OrthoDB" id="3176171at2759"/>
<dbReference type="GO" id="GO:0005524">
    <property type="term" value="F:ATP binding"/>
    <property type="evidence" value="ECO:0007669"/>
    <property type="project" value="UniProtKB-UniRule"/>
</dbReference>
<dbReference type="GO" id="GO:0003777">
    <property type="term" value="F:microtubule motor activity"/>
    <property type="evidence" value="ECO:0007669"/>
    <property type="project" value="InterPro"/>
</dbReference>
<comment type="similarity">
    <text evidence="5">Belongs to the TRAFAC class myosin-kinesin ATPase superfamily. Kinesin family.</text>
</comment>
<evidence type="ECO:0000259" key="8">
    <source>
        <dbReference type="PROSITE" id="PS50067"/>
    </source>
</evidence>
<dbReference type="GO" id="GO:0008017">
    <property type="term" value="F:microtubule binding"/>
    <property type="evidence" value="ECO:0007669"/>
    <property type="project" value="InterPro"/>
</dbReference>
<name>A0A9Q1GB12_SYNKA</name>
<dbReference type="PROSITE" id="PS50067">
    <property type="entry name" value="KINESIN_MOTOR_2"/>
    <property type="match status" value="1"/>
</dbReference>
<dbReference type="InterPro" id="IPR027417">
    <property type="entry name" value="P-loop_NTPase"/>
</dbReference>
<protein>
    <recommendedName>
        <fullName evidence="8">Kinesin motor domain-containing protein</fullName>
    </recommendedName>
</protein>
<evidence type="ECO:0000256" key="1">
    <source>
        <dbReference type="ARBA" id="ARBA00004245"/>
    </source>
</evidence>
<evidence type="ECO:0000256" key="3">
    <source>
        <dbReference type="ARBA" id="ARBA00022840"/>
    </source>
</evidence>
<dbReference type="InterPro" id="IPR031852">
    <property type="entry name" value="Vik1/Cik1_MT-bd"/>
</dbReference>
<dbReference type="GO" id="GO:0007018">
    <property type="term" value="P:microtubule-based movement"/>
    <property type="evidence" value="ECO:0007669"/>
    <property type="project" value="InterPro"/>
</dbReference>
<feature type="coiled-coil region" evidence="6">
    <location>
        <begin position="506"/>
        <end position="537"/>
    </location>
</feature>
<feature type="compositionally biased region" description="Basic and acidic residues" evidence="7">
    <location>
        <begin position="416"/>
        <end position="435"/>
    </location>
</feature>
<evidence type="ECO:0000256" key="6">
    <source>
        <dbReference type="SAM" id="Coils"/>
    </source>
</evidence>
<comment type="subcellular location">
    <subcellularLocation>
        <location evidence="1">Cytoplasm</location>
        <location evidence="1">Cytoskeleton</location>
    </subcellularLocation>
</comment>
<comment type="caution">
    <text evidence="9">The sequence shown here is derived from an EMBL/GenBank/DDBJ whole genome shotgun (WGS) entry which is preliminary data.</text>
</comment>
<dbReference type="InterPro" id="IPR001752">
    <property type="entry name" value="Kinesin_motor_dom"/>
</dbReference>
<evidence type="ECO:0000256" key="2">
    <source>
        <dbReference type="ARBA" id="ARBA00022741"/>
    </source>
</evidence>
<feature type="binding site" evidence="5">
    <location>
        <begin position="634"/>
        <end position="641"/>
    </location>
    <ligand>
        <name>ATP</name>
        <dbReference type="ChEBI" id="CHEBI:30616"/>
    </ligand>
</feature>
<dbReference type="Proteomes" id="UP001152622">
    <property type="component" value="Chromosome 1"/>
</dbReference>
<evidence type="ECO:0000256" key="5">
    <source>
        <dbReference type="PROSITE-ProRule" id="PRU00283"/>
    </source>
</evidence>
<keyword evidence="10" id="KW-1185">Reference proteome</keyword>
<proteinExistence type="inferred from homology"/>
<feature type="region of interest" description="Disordered" evidence="7">
    <location>
        <begin position="271"/>
        <end position="315"/>
    </location>
</feature>
<reference evidence="9" key="1">
    <citation type="journal article" date="2023" name="Science">
        <title>Genome structures resolve the early diversification of teleost fishes.</title>
        <authorList>
            <person name="Parey E."/>
            <person name="Louis A."/>
            <person name="Montfort J."/>
            <person name="Bouchez O."/>
            <person name="Roques C."/>
            <person name="Iampietro C."/>
            <person name="Lluch J."/>
            <person name="Castinel A."/>
            <person name="Donnadieu C."/>
            <person name="Desvignes T."/>
            <person name="Floi Bucao C."/>
            <person name="Jouanno E."/>
            <person name="Wen M."/>
            <person name="Mejri S."/>
            <person name="Dirks R."/>
            <person name="Jansen H."/>
            <person name="Henkel C."/>
            <person name="Chen W.J."/>
            <person name="Zahm M."/>
            <person name="Cabau C."/>
            <person name="Klopp C."/>
            <person name="Thompson A.W."/>
            <person name="Robinson-Rechavi M."/>
            <person name="Braasch I."/>
            <person name="Lecointre G."/>
            <person name="Bobe J."/>
            <person name="Postlethwait J.H."/>
            <person name="Berthelot C."/>
            <person name="Roest Crollius H."/>
            <person name="Guiguen Y."/>
        </authorList>
    </citation>
    <scope>NUCLEOTIDE SEQUENCE</scope>
    <source>
        <strain evidence="9">WJC10195</strain>
    </source>
</reference>
<dbReference type="AlphaFoldDB" id="A0A9Q1GB12"/>
<organism evidence="9 10">
    <name type="scientific">Synaphobranchus kaupii</name>
    <name type="common">Kaup's arrowtooth eel</name>
    <dbReference type="NCBI Taxonomy" id="118154"/>
    <lineage>
        <taxon>Eukaryota</taxon>
        <taxon>Metazoa</taxon>
        <taxon>Chordata</taxon>
        <taxon>Craniata</taxon>
        <taxon>Vertebrata</taxon>
        <taxon>Euteleostomi</taxon>
        <taxon>Actinopterygii</taxon>
        <taxon>Neopterygii</taxon>
        <taxon>Teleostei</taxon>
        <taxon>Anguilliformes</taxon>
        <taxon>Synaphobranchidae</taxon>
        <taxon>Synaphobranchus</taxon>
    </lineage>
</organism>
<gene>
    <name evidence="9" type="ORF">SKAU_G00014850</name>
</gene>
<dbReference type="SMART" id="SM00129">
    <property type="entry name" value="KISc"/>
    <property type="match status" value="1"/>
</dbReference>
<feature type="domain" description="Kinesin motor" evidence="8">
    <location>
        <begin position="554"/>
        <end position="685"/>
    </location>
</feature>
<keyword evidence="6" id="KW-0175">Coiled coil</keyword>
<dbReference type="EMBL" id="JAINUF010000001">
    <property type="protein sequence ID" value="KAJ8380707.1"/>
    <property type="molecule type" value="Genomic_DNA"/>
</dbReference>
<keyword evidence="5" id="KW-0505">Motor protein</keyword>
<evidence type="ECO:0000256" key="7">
    <source>
        <dbReference type="SAM" id="MobiDB-lite"/>
    </source>
</evidence>
<feature type="coiled-coil region" evidence="6">
    <location>
        <begin position="317"/>
        <end position="344"/>
    </location>
</feature>
<dbReference type="PANTHER" id="PTHR47972">
    <property type="entry name" value="KINESIN-LIKE PROTEIN KLP-3"/>
    <property type="match status" value="1"/>
</dbReference>
<accession>A0A9Q1GB12</accession>